<dbReference type="CDD" id="cd02440">
    <property type="entry name" value="AdoMet_MTases"/>
    <property type="match status" value="1"/>
</dbReference>
<evidence type="ECO:0000256" key="3">
    <source>
        <dbReference type="ARBA" id="ARBA00022679"/>
    </source>
</evidence>
<dbReference type="Gene3D" id="3.40.50.150">
    <property type="entry name" value="Vaccinia Virus protein VP39"/>
    <property type="match status" value="1"/>
</dbReference>
<dbReference type="GO" id="GO:0003676">
    <property type="term" value="F:nucleic acid binding"/>
    <property type="evidence" value="ECO:0007669"/>
    <property type="project" value="InterPro"/>
</dbReference>
<gene>
    <name evidence="8" type="ORF">MNB_SV-15-263</name>
</gene>
<dbReference type="SUPFAM" id="SSF53335">
    <property type="entry name" value="S-adenosyl-L-methionine-dependent methyltransferases"/>
    <property type="match status" value="1"/>
</dbReference>
<dbReference type="InterPro" id="IPR007848">
    <property type="entry name" value="Small_mtfrase_dom"/>
</dbReference>
<dbReference type="Pfam" id="PF05175">
    <property type="entry name" value="MTS"/>
    <property type="match status" value="1"/>
</dbReference>
<proteinExistence type="predicted"/>
<dbReference type="InterPro" id="IPR029063">
    <property type="entry name" value="SAM-dependent_MTases_sf"/>
</dbReference>
<keyword evidence="3 8" id="KW-0808">Transferase</keyword>
<accession>A0A1W1EHN1</accession>
<dbReference type="Gene3D" id="1.10.8.10">
    <property type="entry name" value="DNA helicase RuvA subunit, C-terminal domain"/>
    <property type="match status" value="1"/>
</dbReference>
<reference evidence="8" key="1">
    <citation type="submission" date="2016-10" db="EMBL/GenBank/DDBJ databases">
        <authorList>
            <person name="de Groot N.N."/>
        </authorList>
    </citation>
    <scope>NUCLEOTIDE SEQUENCE</scope>
</reference>
<organism evidence="8">
    <name type="scientific">hydrothermal vent metagenome</name>
    <dbReference type="NCBI Taxonomy" id="652676"/>
    <lineage>
        <taxon>unclassified sequences</taxon>
        <taxon>metagenomes</taxon>
        <taxon>ecological metagenomes</taxon>
    </lineage>
</organism>
<name>A0A1W1EHN1_9ZZZZ</name>
<evidence type="ECO:0000259" key="6">
    <source>
        <dbReference type="Pfam" id="PF05175"/>
    </source>
</evidence>
<dbReference type="NCBIfam" id="TIGR00536">
    <property type="entry name" value="hemK_fam"/>
    <property type="match status" value="1"/>
</dbReference>
<dbReference type="PANTHER" id="PTHR18895">
    <property type="entry name" value="HEMK METHYLTRANSFERASE"/>
    <property type="match status" value="1"/>
</dbReference>
<feature type="domain" description="Methyltransferase small" evidence="6">
    <location>
        <begin position="94"/>
        <end position="190"/>
    </location>
</feature>
<dbReference type="AlphaFoldDB" id="A0A1W1EHN1"/>
<dbReference type="InterPro" id="IPR004556">
    <property type="entry name" value="HemK-like"/>
</dbReference>
<evidence type="ECO:0000256" key="4">
    <source>
        <dbReference type="ARBA" id="ARBA00022691"/>
    </source>
</evidence>
<evidence type="ECO:0000256" key="1">
    <source>
        <dbReference type="ARBA" id="ARBA00012771"/>
    </source>
</evidence>
<evidence type="ECO:0000313" key="8">
    <source>
        <dbReference type="EMBL" id="SHO80365.1"/>
    </source>
</evidence>
<dbReference type="EC" id="2.1.1.297" evidence="1"/>
<dbReference type="PANTHER" id="PTHR18895:SF74">
    <property type="entry name" value="MTRF1L RELEASE FACTOR GLUTAMINE METHYLTRANSFERASE"/>
    <property type="match status" value="1"/>
</dbReference>
<evidence type="ECO:0000256" key="2">
    <source>
        <dbReference type="ARBA" id="ARBA00022603"/>
    </source>
</evidence>
<comment type="catalytic activity">
    <reaction evidence="5">
        <text>L-glutaminyl-[peptide chain release factor] + S-adenosyl-L-methionine = N(5)-methyl-L-glutaminyl-[peptide chain release factor] + S-adenosyl-L-homocysteine + H(+)</text>
        <dbReference type="Rhea" id="RHEA:42896"/>
        <dbReference type="Rhea" id="RHEA-COMP:10271"/>
        <dbReference type="Rhea" id="RHEA-COMP:10272"/>
        <dbReference type="ChEBI" id="CHEBI:15378"/>
        <dbReference type="ChEBI" id="CHEBI:30011"/>
        <dbReference type="ChEBI" id="CHEBI:57856"/>
        <dbReference type="ChEBI" id="CHEBI:59789"/>
        <dbReference type="ChEBI" id="CHEBI:61891"/>
        <dbReference type="EC" id="2.1.1.297"/>
    </reaction>
</comment>
<dbReference type="InterPro" id="IPR040758">
    <property type="entry name" value="PrmC_N"/>
</dbReference>
<dbReference type="InterPro" id="IPR019874">
    <property type="entry name" value="RF_methyltr_PrmC"/>
</dbReference>
<evidence type="ECO:0000259" key="7">
    <source>
        <dbReference type="Pfam" id="PF17827"/>
    </source>
</evidence>
<keyword evidence="4" id="KW-0949">S-adenosyl-L-methionine</keyword>
<evidence type="ECO:0000256" key="5">
    <source>
        <dbReference type="ARBA" id="ARBA00048391"/>
    </source>
</evidence>
<dbReference type="InterPro" id="IPR050320">
    <property type="entry name" value="N5-glutamine_MTase"/>
</dbReference>
<protein>
    <recommendedName>
        <fullName evidence="1">peptide chain release factor N(5)-glutamine methyltransferase</fullName>
        <ecNumber evidence="1">2.1.1.297</ecNumber>
    </recommendedName>
</protein>
<dbReference type="NCBIfam" id="TIGR03534">
    <property type="entry name" value="RF_mod_PrmC"/>
    <property type="match status" value="1"/>
</dbReference>
<sequence>MQIKDIIKIATKKLSNSCQRPQYEAQLLLCFYLKKDRIYLELNSDKELDNLDGFWELISRREDNEPYEYIVGEVSFYDITLYINSGVLIPRPETEILIDKISQTIVKESINSIVEIGVGSGAISIVLARKFPHLKIYATDLYDAPLRLAQKNIDKFNLSSQITLIKSNLIDNLKDSVDMVVSNPPYIANDFKLEKNVVDYEPSSALFGGRVGDELLKQIILDTKSRGIKFLACEMGYDQREPLSKFMDSLGIIDYKFYQDLAGLDRGFEVSL</sequence>
<dbReference type="EMBL" id="FRYL01000005">
    <property type="protein sequence ID" value="SHO80365.1"/>
    <property type="molecule type" value="Genomic_DNA"/>
</dbReference>
<dbReference type="InterPro" id="IPR002052">
    <property type="entry name" value="DNA_methylase_N6_adenine_CS"/>
</dbReference>
<dbReference type="Pfam" id="PF17827">
    <property type="entry name" value="PrmC_N"/>
    <property type="match status" value="1"/>
</dbReference>
<keyword evidence="2 8" id="KW-0489">Methyltransferase</keyword>
<dbReference type="GO" id="GO:0102559">
    <property type="term" value="F:peptide chain release factor N(5)-glutamine methyltransferase activity"/>
    <property type="evidence" value="ECO:0007669"/>
    <property type="project" value="UniProtKB-EC"/>
</dbReference>
<feature type="domain" description="Release factor glutamine methyltransferase N-terminal" evidence="7">
    <location>
        <begin position="6"/>
        <end position="72"/>
    </location>
</feature>
<dbReference type="PROSITE" id="PS00092">
    <property type="entry name" value="N6_MTASE"/>
    <property type="match status" value="1"/>
</dbReference>
<dbReference type="GO" id="GO:0032259">
    <property type="term" value="P:methylation"/>
    <property type="evidence" value="ECO:0007669"/>
    <property type="project" value="UniProtKB-KW"/>
</dbReference>